<proteinExistence type="predicted"/>
<feature type="transmembrane region" description="Helical" evidence="6">
    <location>
        <begin position="13"/>
        <end position="36"/>
    </location>
</feature>
<feature type="transmembrane region" description="Helical" evidence="6">
    <location>
        <begin position="166"/>
        <end position="185"/>
    </location>
</feature>
<dbReference type="InterPro" id="IPR001851">
    <property type="entry name" value="ABC_transp_permease"/>
</dbReference>
<feature type="transmembrane region" description="Helical" evidence="6">
    <location>
        <begin position="90"/>
        <end position="112"/>
    </location>
</feature>
<gene>
    <name evidence="7" type="ORF">SAMN02910417_01941</name>
</gene>
<dbReference type="Pfam" id="PF02653">
    <property type="entry name" value="BPD_transp_2"/>
    <property type="match status" value="1"/>
</dbReference>
<keyword evidence="2" id="KW-1003">Cell membrane</keyword>
<feature type="transmembrane region" description="Helical" evidence="6">
    <location>
        <begin position="274"/>
        <end position="294"/>
    </location>
</feature>
<reference evidence="7 8" key="1">
    <citation type="submission" date="2016-10" db="EMBL/GenBank/DDBJ databases">
        <authorList>
            <person name="de Groot N.N."/>
        </authorList>
    </citation>
    <scope>NUCLEOTIDE SEQUENCE [LARGE SCALE GENOMIC DNA]</scope>
    <source>
        <strain evidence="7 8">DSM 3217</strain>
    </source>
</reference>
<keyword evidence="4 6" id="KW-1133">Transmembrane helix</keyword>
<evidence type="ECO:0000313" key="8">
    <source>
        <dbReference type="Proteomes" id="UP000199228"/>
    </source>
</evidence>
<keyword evidence="5 6" id="KW-0472">Membrane</keyword>
<feature type="transmembrane region" description="Helical" evidence="6">
    <location>
        <begin position="300"/>
        <end position="316"/>
    </location>
</feature>
<dbReference type="AlphaFoldDB" id="A0A1G6C0D8"/>
<dbReference type="CDD" id="cd06579">
    <property type="entry name" value="TM_PBP1_transp_AraH_like"/>
    <property type="match status" value="1"/>
</dbReference>
<evidence type="ECO:0000256" key="2">
    <source>
        <dbReference type="ARBA" id="ARBA00022475"/>
    </source>
</evidence>
<sequence>MTTSRGKQFYNKWGTYIILIALIVFFSVAGNGFFSVSNLTNILRTAAVYIIFGCGMTFVMISGRIDLSVASIAALSGCSSAIMIENGMHPLMAAIMGLIIGIICGFVNGLCIAKLKVPFFIMTAGMMYAANGLALVITKETSIGIHVDREKFNIGFDFWGSKTFGIIPSQFIVAIIFFLICFFLIKNTKMGRYTYAIGSNEKTARLSGVNVDLYTIIIFTLNGLASALAGMVLASRLRTGSPNIADGGYNILAIAAAAIGGTSLNGGEGKLGKTLVGAFVICVISTGLNIMGISSSNQKIVIGAVLVIVVAVDMIDKHGDN</sequence>
<evidence type="ECO:0000256" key="4">
    <source>
        <dbReference type="ARBA" id="ARBA00022989"/>
    </source>
</evidence>
<dbReference type="PANTHER" id="PTHR32196:SF72">
    <property type="entry name" value="RIBOSE IMPORT PERMEASE PROTEIN RBSC"/>
    <property type="match status" value="1"/>
</dbReference>
<evidence type="ECO:0000256" key="1">
    <source>
        <dbReference type="ARBA" id="ARBA00004651"/>
    </source>
</evidence>
<keyword evidence="3 6" id="KW-0812">Transmembrane</keyword>
<evidence type="ECO:0000256" key="3">
    <source>
        <dbReference type="ARBA" id="ARBA00022692"/>
    </source>
</evidence>
<feature type="transmembrane region" description="Helical" evidence="6">
    <location>
        <begin position="213"/>
        <end position="235"/>
    </location>
</feature>
<dbReference type="GO" id="GO:0005886">
    <property type="term" value="C:plasma membrane"/>
    <property type="evidence" value="ECO:0007669"/>
    <property type="project" value="UniProtKB-SubCell"/>
</dbReference>
<name>A0A1G6C0D8_EUBOX</name>
<comment type="subcellular location">
    <subcellularLocation>
        <location evidence="1">Cell membrane</location>
        <topology evidence="1">Multi-pass membrane protein</topology>
    </subcellularLocation>
</comment>
<dbReference type="Proteomes" id="UP000199228">
    <property type="component" value="Unassembled WGS sequence"/>
</dbReference>
<dbReference type="GO" id="GO:0022857">
    <property type="term" value="F:transmembrane transporter activity"/>
    <property type="evidence" value="ECO:0007669"/>
    <property type="project" value="InterPro"/>
</dbReference>
<evidence type="ECO:0000256" key="5">
    <source>
        <dbReference type="ARBA" id="ARBA00023136"/>
    </source>
</evidence>
<accession>A0A1G6C0D8</accession>
<feature type="transmembrane region" description="Helical" evidence="6">
    <location>
        <begin position="42"/>
        <end position="60"/>
    </location>
</feature>
<organism evidence="7 8">
    <name type="scientific">Eubacterium oxidoreducens</name>
    <dbReference type="NCBI Taxonomy" id="1732"/>
    <lineage>
        <taxon>Bacteria</taxon>
        <taxon>Bacillati</taxon>
        <taxon>Bacillota</taxon>
        <taxon>Clostridia</taxon>
        <taxon>Eubacteriales</taxon>
        <taxon>Eubacteriaceae</taxon>
        <taxon>Eubacterium</taxon>
    </lineage>
</organism>
<keyword evidence="8" id="KW-1185">Reference proteome</keyword>
<dbReference type="RefSeq" id="WP_090174161.1">
    <property type="nucleotide sequence ID" value="NZ_FMXR01000014.1"/>
</dbReference>
<dbReference type="STRING" id="1732.SAMN02910417_01941"/>
<evidence type="ECO:0000256" key="6">
    <source>
        <dbReference type="SAM" id="Phobius"/>
    </source>
</evidence>
<feature type="transmembrane region" description="Helical" evidence="6">
    <location>
        <begin position="119"/>
        <end position="137"/>
    </location>
</feature>
<dbReference type="EMBL" id="FMXR01000014">
    <property type="protein sequence ID" value="SDB26383.1"/>
    <property type="molecule type" value="Genomic_DNA"/>
</dbReference>
<protein>
    <submittedName>
        <fullName evidence="7">Ribose transport system permease protein</fullName>
    </submittedName>
</protein>
<dbReference type="OrthoDB" id="9813906at2"/>
<evidence type="ECO:0000313" key="7">
    <source>
        <dbReference type="EMBL" id="SDB26383.1"/>
    </source>
</evidence>
<dbReference type="PANTHER" id="PTHR32196">
    <property type="entry name" value="ABC TRANSPORTER PERMEASE PROTEIN YPHD-RELATED-RELATED"/>
    <property type="match status" value="1"/>
</dbReference>
<feature type="transmembrane region" description="Helical" evidence="6">
    <location>
        <begin position="67"/>
        <end position="84"/>
    </location>
</feature>